<dbReference type="Proteomes" id="UP000029554">
    <property type="component" value="Unassembled WGS sequence"/>
</dbReference>
<comment type="caution">
    <text evidence="2">The sequence shown here is derived from an EMBL/GenBank/DDBJ whole genome shotgun (WGS) entry which is preliminary data.</text>
</comment>
<dbReference type="STRING" id="1453498.LG45_03230"/>
<organism evidence="2 3">
    <name type="scientific">Flavobacterium aquatile LMG 4008 = ATCC 11947</name>
    <dbReference type="NCBI Taxonomy" id="1453498"/>
    <lineage>
        <taxon>Bacteria</taxon>
        <taxon>Pseudomonadati</taxon>
        <taxon>Bacteroidota</taxon>
        <taxon>Flavobacteriia</taxon>
        <taxon>Flavobacteriales</taxon>
        <taxon>Flavobacteriaceae</taxon>
        <taxon>Flavobacterium</taxon>
    </lineage>
</organism>
<evidence type="ECO:0008006" key="4">
    <source>
        <dbReference type="Google" id="ProtNLM"/>
    </source>
</evidence>
<dbReference type="eggNOG" id="ENOG5033B02">
    <property type="taxonomic scope" value="Bacteria"/>
</dbReference>
<gene>
    <name evidence="2" type="ORF">LG45_03230</name>
</gene>
<dbReference type="EMBL" id="JRHH01000002">
    <property type="protein sequence ID" value="KGD68673.1"/>
    <property type="molecule type" value="Genomic_DNA"/>
</dbReference>
<name>A0A095U269_9FLAO</name>
<evidence type="ECO:0000313" key="3">
    <source>
        <dbReference type="Proteomes" id="UP000029554"/>
    </source>
</evidence>
<feature type="chain" id="PRO_5001910998" description="Curlin" evidence="1">
    <location>
        <begin position="24"/>
        <end position="171"/>
    </location>
</feature>
<protein>
    <recommendedName>
        <fullName evidence="4">Curlin</fullName>
    </recommendedName>
</protein>
<keyword evidence="1" id="KW-0732">Signal</keyword>
<proteinExistence type="predicted"/>
<feature type="signal peptide" evidence="1">
    <location>
        <begin position="1"/>
        <end position="23"/>
    </location>
</feature>
<accession>A0A095U269</accession>
<reference evidence="2 3" key="1">
    <citation type="submission" date="2014-09" db="EMBL/GenBank/DDBJ databases">
        <title>Whole Genome Shotgun of Flavobacterium aquatile LMG 4008.</title>
        <authorList>
            <person name="Gale A.N."/>
            <person name="Pipes S.E."/>
            <person name="Newman J.D."/>
        </authorList>
    </citation>
    <scope>NUCLEOTIDE SEQUENCE [LARGE SCALE GENOMIC DNA]</scope>
    <source>
        <strain evidence="2 3">LMG 4008</strain>
    </source>
</reference>
<evidence type="ECO:0000256" key="1">
    <source>
        <dbReference type="SAM" id="SignalP"/>
    </source>
</evidence>
<sequence>MKIMKTKFLSGIILLFSLGTCFAQEEQDEFSSVFSNKQNSLLTLSKFSTLENNNAVNTTTQNAVFIQQIGDNNQARTTINSSNSNVNLNQNGSDNFIFLDKTANQINQFVLQQGSNNNVIDFNLSTNSSINSNFTQTGNNLNIVNIGANSISKDLTINQTGNAGSVIILNK</sequence>
<keyword evidence="3" id="KW-1185">Reference proteome</keyword>
<dbReference type="AlphaFoldDB" id="A0A095U269"/>
<evidence type="ECO:0000313" key="2">
    <source>
        <dbReference type="EMBL" id="KGD68673.1"/>
    </source>
</evidence>